<accession>A0A511BRQ6</accession>
<dbReference type="Pfam" id="PF13302">
    <property type="entry name" value="Acetyltransf_3"/>
    <property type="match status" value="1"/>
</dbReference>
<dbReference type="PANTHER" id="PTHR43792">
    <property type="entry name" value="GNAT FAMILY, PUTATIVE (AFU_ORTHOLOGUE AFUA_3G00765)-RELATED-RELATED"/>
    <property type="match status" value="1"/>
</dbReference>
<dbReference type="InterPro" id="IPR000182">
    <property type="entry name" value="GNAT_dom"/>
</dbReference>
<proteinExistence type="predicted"/>
<evidence type="ECO:0000259" key="1">
    <source>
        <dbReference type="PROSITE" id="PS51186"/>
    </source>
</evidence>
<evidence type="ECO:0000313" key="3">
    <source>
        <dbReference type="Proteomes" id="UP000321405"/>
    </source>
</evidence>
<dbReference type="Proteomes" id="UP000321405">
    <property type="component" value="Unassembled WGS sequence"/>
</dbReference>
<feature type="domain" description="N-acetyltransferase" evidence="1">
    <location>
        <begin position="12"/>
        <end position="166"/>
    </location>
</feature>
<keyword evidence="3" id="KW-1185">Reference proteome</keyword>
<dbReference type="PROSITE" id="PS51186">
    <property type="entry name" value="GNAT"/>
    <property type="match status" value="1"/>
</dbReference>
<gene>
    <name evidence="2" type="ORF">SSA02_21180</name>
</gene>
<dbReference type="OrthoDB" id="7263714at2"/>
<comment type="caution">
    <text evidence="2">The sequence shown here is derived from an EMBL/GenBank/DDBJ whole genome shotgun (WGS) entry which is preliminary data.</text>
</comment>
<dbReference type="AlphaFoldDB" id="A0A511BRQ6"/>
<protein>
    <recommendedName>
        <fullName evidence="1">N-acetyltransferase domain-containing protein</fullName>
    </recommendedName>
</protein>
<name>A0A511BRQ6_9PROT</name>
<dbReference type="Gene3D" id="3.40.630.30">
    <property type="match status" value="1"/>
</dbReference>
<dbReference type="GO" id="GO:0016747">
    <property type="term" value="F:acyltransferase activity, transferring groups other than amino-acyl groups"/>
    <property type="evidence" value="ECO:0007669"/>
    <property type="project" value="InterPro"/>
</dbReference>
<dbReference type="InterPro" id="IPR016181">
    <property type="entry name" value="Acyl_CoA_acyltransferase"/>
</dbReference>
<dbReference type="SUPFAM" id="SSF55729">
    <property type="entry name" value="Acyl-CoA N-acyltransferases (Nat)"/>
    <property type="match status" value="1"/>
</dbReference>
<dbReference type="CDD" id="cd04301">
    <property type="entry name" value="NAT_SF"/>
    <property type="match status" value="1"/>
</dbReference>
<sequence length="176" mass="19374">MTLGRQIRTQRLLLQPVSWRDLQDMIRLKTSGASFGRMLGGVRSLQQVEDEMADDLAFWAKRGIGIFTIRENDRFVGITGLHERPDGRGLGLRFALVPEAAGRGIAREAAGAALRFALDSGIERVVGVTREDNMPSRIVLGSIGMHHVESFERDGYLMLVYEIRQDAGVSPGAIAP</sequence>
<dbReference type="PANTHER" id="PTHR43792:SF1">
    <property type="entry name" value="N-ACETYLTRANSFERASE DOMAIN-CONTAINING PROTEIN"/>
    <property type="match status" value="1"/>
</dbReference>
<dbReference type="EMBL" id="BJVC01000005">
    <property type="protein sequence ID" value="GEL02955.1"/>
    <property type="molecule type" value="Genomic_DNA"/>
</dbReference>
<reference evidence="2 3" key="1">
    <citation type="submission" date="2019-07" db="EMBL/GenBank/DDBJ databases">
        <title>Whole genome shotgun sequence of Swaminathania salitolerans NBRC 104436.</title>
        <authorList>
            <person name="Hosoyama A."/>
            <person name="Uohara A."/>
            <person name="Ohji S."/>
            <person name="Ichikawa N."/>
        </authorList>
    </citation>
    <scope>NUCLEOTIDE SEQUENCE [LARGE SCALE GENOMIC DNA]</scope>
    <source>
        <strain evidence="2 3">NBRC 104436</strain>
    </source>
</reference>
<evidence type="ECO:0000313" key="2">
    <source>
        <dbReference type="EMBL" id="GEL02955.1"/>
    </source>
</evidence>
<organism evidence="2 3">
    <name type="scientific">Swaminathania salitolerans</name>
    <dbReference type="NCBI Taxonomy" id="182838"/>
    <lineage>
        <taxon>Bacteria</taxon>
        <taxon>Pseudomonadati</taxon>
        <taxon>Pseudomonadota</taxon>
        <taxon>Alphaproteobacteria</taxon>
        <taxon>Acetobacterales</taxon>
        <taxon>Acetobacteraceae</taxon>
        <taxon>Swaminathania</taxon>
    </lineage>
</organism>
<dbReference type="RefSeq" id="WP_147094034.1">
    <property type="nucleotide sequence ID" value="NZ_BJVC01000005.1"/>
</dbReference>
<dbReference type="InterPro" id="IPR051531">
    <property type="entry name" value="N-acetyltransferase"/>
</dbReference>